<dbReference type="InterPro" id="IPR006683">
    <property type="entry name" value="Thioestr_dom"/>
</dbReference>
<dbReference type="SUPFAM" id="SSF54637">
    <property type="entry name" value="Thioesterase/thiol ester dehydrase-isomerase"/>
    <property type="match status" value="1"/>
</dbReference>
<dbReference type="EMBL" id="LT629757">
    <property type="protein sequence ID" value="SDS00641.1"/>
    <property type="molecule type" value="Genomic_DNA"/>
</dbReference>
<evidence type="ECO:0000313" key="3">
    <source>
        <dbReference type="EMBL" id="SDS00641.1"/>
    </source>
</evidence>
<keyword evidence="1" id="KW-0378">Hydrolase</keyword>
<dbReference type="STRING" id="642780.SAMN04488570_0923"/>
<gene>
    <name evidence="3" type="ORF">SAMN04488570_0923</name>
</gene>
<protein>
    <submittedName>
        <fullName evidence="3">Uncharacterized domain 1-containing protein</fullName>
    </submittedName>
</protein>
<dbReference type="InterPro" id="IPR029069">
    <property type="entry name" value="HotDog_dom_sf"/>
</dbReference>
<organism evidence="3 4">
    <name type="scientific">Nocardioides scoriae</name>
    <dbReference type="NCBI Taxonomy" id="642780"/>
    <lineage>
        <taxon>Bacteria</taxon>
        <taxon>Bacillati</taxon>
        <taxon>Actinomycetota</taxon>
        <taxon>Actinomycetes</taxon>
        <taxon>Propionibacteriales</taxon>
        <taxon>Nocardioidaceae</taxon>
        <taxon>Nocardioides</taxon>
    </lineage>
</organism>
<accession>A0A1H1NNL6</accession>
<dbReference type="Pfam" id="PF03061">
    <property type="entry name" value="4HBT"/>
    <property type="match status" value="1"/>
</dbReference>
<feature type="domain" description="Thioesterase" evidence="2">
    <location>
        <begin position="53"/>
        <end position="128"/>
    </location>
</feature>
<dbReference type="InterPro" id="IPR003736">
    <property type="entry name" value="PAAI_dom"/>
</dbReference>
<dbReference type="PANTHER" id="PTHR42856:SF1">
    <property type="entry name" value="ACYL-COENZYME A THIOESTERASE PAAI"/>
    <property type="match status" value="1"/>
</dbReference>
<dbReference type="GO" id="GO:0016289">
    <property type="term" value="F:acyl-CoA hydrolase activity"/>
    <property type="evidence" value="ECO:0007669"/>
    <property type="project" value="TreeGrafter"/>
</dbReference>
<proteinExistence type="predicted"/>
<dbReference type="InterPro" id="IPR052723">
    <property type="entry name" value="Acyl-CoA_thioesterase_PaaI"/>
</dbReference>
<dbReference type="AlphaFoldDB" id="A0A1H1NNL6"/>
<sequence>MSDPRAADHADALTRAALGVPLARHLGAELVDPDDPAAGVRWTVGENADNLIGSAHAAAVYAVAELAGFVAVAQHLAPDEHAVTVAQSAQLVRAAPVGATVVAVATLVRRGRRTAHLTVEVTLDDDVVATYQLTKAVLGPR</sequence>
<dbReference type="OrthoDB" id="6079372at2"/>
<dbReference type="RefSeq" id="WP_091726615.1">
    <property type="nucleotide sequence ID" value="NZ_LT629757.1"/>
</dbReference>
<name>A0A1H1NNL6_9ACTN</name>
<dbReference type="Proteomes" id="UP000198859">
    <property type="component" value="Chromosome I"/>
</dbReference>
<evidence type="ECO:0000313" key="4">
    <source>
        <dbReference type="Proteomes" id="UP000198859"/>
    </source>
</evidence>
<dbReference type="NCBIfam" id="TIGR00369">
    <property type="entry name" value="unchar_dom_1"/>
    <property type="match status" value="1"/>
</dbReference>
<evidence type="ECO:0000256" key="1">
    <source>
        <dbReference type="ARBA" id="ARBA00022801"/>
    </source>
</evidence>
<dbReference type="Gene3D" id="3.10.129.10">
    <property type="entry name" value="Hotdog Thioesterase"/>
    <property type="match status" value="1"/>
</dbReference>
<dbReference type="PANTHER" id="PTHR42856">
    <property type="entry name" value="ACYL-COENZYME A THIOESTERASE PAAI"/>
    <property type="match status" value="1"/>
</dbReference>
<evidence type="ECO:0000259" key="2">
    <source>
        <dbReference type="Pfam" id="PF03061"/>
    </source>
</evidence>
<keyword evidence="4" id="KW-1185">Reference proteome</keyword>
<reference evidence="4" key="1">
    <citation type="submission" date="2016-10" db="EMBL/GenBank/DDBJ databases">
        <authorList>
            <person name="Varghese N."/>
            <person name="Submissions S."/>
        </authorList>
    </citation>
    <scope>NUCLEOTIDE SEQUENCE [LARGE SCALE GENOMIC DNA]</scope>
    <source>
        <strain evidence="4">DSM 22127</strain>
    </source>
</reference>